<dbReference type="Proteomes" id="UP001143480">
    <property type="component" value="Unassembled WGS sequence"/>
</dbReference>
<feature type="region of interest" description="Disordered" evidence="1">
    <location>
        <begin position="1"/>
        <end position="27"/>
    </location>
</feature>
<feature type="region of interest" description="Disordered" evidence="1">
    <location>
        <begin position="233"/>
        <end position="262"/>
    </location>
</feature>
<reference evidence="2" key="2">
    <citation type="submission" date="2023-01" db="EMBL/GenBank/DDBJ databases">
        <authorList>
            <person name="Sun Q."/>
            <person name="Evtushenko L."/>
        </authorList>
    </citation>
    <scope>NUCLEOTIDE SEQUENCE</scope>
    <source>
        <strain evidence="2">VKM Ac-1321</strain>
    </source>
</reference>
<dbReference type="AlphaFoldDB" id="A0A9W6KRQ1"/>
<protein>
    <submittedName>
        <fullName evidence="2">Uncharacterized protein</fullName>
    </submittedName>
</protein>
<comment type="caution">
    <text evidence="2">The sequence shown here is derived from an EMBL/GenBank/DDBJ whole genome shotgun (WGS) entry which is preliminary data.</text>
</comment>
<feature type="compositionally biased region" description="Low complexity" evidence="1">
    <location>
        <begin position="1"/>
        <end position="13"/>
    </location>
</feature>
<evidence type="ECO:0000313" key="3">
    <source>
        <dbReference type="Proteomes" id="UP001143480"/>
    </source>
</evidence>
<dbReference type="EMBL" id="BSFP01000065">
    <property type="protein sequence ID" value="GLL05925.1"/>
    <property type="molecule type" value="Genomic_DNA"/>
</dbReference>
<name>A0A9W6KRQ1_9ACTN</name>
<evidence type="ECO:0000256" key="1">
    <source>
        <dbReference type="SAM" id="MobiDB-lite"/>
    </source>
</evidence>
<accession>A0A9W6KRQ1</accession>
<gene>
    <name evidence="2" type="ORF">GCM10017581_076730</name>
</gene>
<reference evidence="2" key="1">
    <citation type="journal article" date="2014" name="Int. J. Syst. Evol. Microbiol.">
        <title>Complete genome sequence of Corynebacterium casei LMG S-19264T (=DSM 44701T), isolated from a smear-ripened cheese.</title>
        <authorList>
            <consortium name="US DOE Joint Genome Institute (JGI-PGF)"/>
            <person name="Walter F."/>
            <person name="Albersmeier A."/>
            <person name="Kalinowski J."/>
            <person name="Ruckert C."/>
        </authorList>
    </citation>
    <scope>NUCLEOTIDE SEQUENCE</scope>
    <source>
        <strain evidence="2">VKM Ac-1321</strain>
    </source>
</reference>
<keyword evidence="3" id="KW-1185">Reference proteome</keyword>
<sequence>MLTAVPVQAQPGVGPVPAPPDPGHSAPVTGIPVRKPLRATSDDLPNWDPGPQAWPAGGAAVVRVDRKRKGARRSKVPGSGAGVGKPGGLGVTIYASGTSAVGELAELHGAEAADTGPASVRMSVADRGTTDRLGVRGVVFTLARADGSSTSGGDVAIDVDYSGFADAYGADFGGRLRLVKLPACAISSPDAPACQVQLTVPGATNTEPAQVVSADAVSVGDAATATAFTERADSAGGSETVAVPPIRGPTKAQVWAGDGGEPTARTTRGMPLLEAATTNGQAVYALSAGASSSNGNWGATSMAPSYSWVQGRRAVSSRTAFRLRCRR</sequence>
<proteinExistence type="predicted"/>
<evidence type="ECO:0000313" key="2">
    <source>
        <dbReference type="EMBL" id="GLL05925.1"/>
    </source>
</evidence>
<organism evidence="2 3">
    <name type="scientific">Dactylosporangium matsuzakiense</name>
    <dbReference type="NCBI Taxonomy" id="53360"/>
    <lineage>
        <taxon>Bacteria</taxon>
        <taxon>Bacillati</taxon>
        <taxon>Actinomycetota</taxon>
        <taxon>Actinomycetes</taxon>
        <taxon>Micromonosporales</taxon>
        <taxon>Micromonosporaceae</taxon>
        <taxon>Dactylosporangium</taxon>
    </lineage>
</organism>